<keyword evidence="5 8" id="KW-0812">Transmembrane</keyword>
<dbReference type="InterPro" id="IPR004761">
    <property type="entry name" value="Spore_GerAB"/>
</dbReference>
<dbReference type="OrthoDB" id="1891864at2"/>
<evidence type="ECO:0000256" key="1">
    <source>
        <dbReference type="ARBA" id="ARBA00004141"/>
    </source>
</evidence>
<evidence type="ECO:0000256" key="3">
    <source>
        <dbReference type="ARBA" id="ARBA00022448"/>
    </source>
</evidence>
<organism evidence="9 10">
    <name type="scientific">Tepidibacter formicigenes DSM 15518</name>
    <dbReference type="NCBI Taxonomy" id="1123349"/>
    <lineage>
        <taxon>Bacteria</taxon>
        <taxon>Bacillati</taxon>
        <taxon>Bacillota</taxon>
        <taxon>Clostridia</taxon>
        <taxon>Peptostreptococcales</taxon>
        <taxon>Peptostreptococcaceae</taxon>
        <taxon>Tepidibacter</taxon>
    </lineage>
</organism>
<feature type="transmembrane region" description="Helical" evidence="8">
    <location>
        <begin position="268"/>
        <end position="292"/>
    </location>
</feature>
<evidence type="ECO:0000256" key="8">
    <source>
        <dbReference type="SAM" id="Phobius"/>
    </source>
</evidence>
<evidence type="ECO:0000256" key="6">
    <source>
        <dbReference type="ARBA" id="ARBA00022989"/>
    </source>
</evidence>
<feature type="transmembrane region" description="Helical" evidence="8">
    <location>
        <begin position="7"/>
        <end position="29"/>
    </location>
</feature>
<dbReference type="NCBIfam" id="TIGR00912">
    <property type="entry name" value="2A0309"/>
    <property type="match status" value="1"/>
</dbReference>
<sequence>MKYKITPYQFFIMMILLPYGSAILFFLVPETKQNAWIAMLFYSLVGVILQLIYITLYYKYPKDTLVAYMPKIYGKFLGNILSIVYICYFTYIASRVLRDYEEMIFNTRLNDTPTFFIGMFFIIVITYGVYEGIEVIANLSQLSFIILICMPILVFIVALFTKDLFTVNKLKPVLENGFSEVIIKGWPLIAFPYGEEIVFTMFYPCVSKNYEVIKIAVVAVLIEGIILSLNIVLFIGALGLETASSAVSPFLETVSVLKVGFLERLDTVFVVTLVIGGFFKISIFMYAALLGTSQIIKLNNTKTLAIPFGIIVLFLSMIIARNYFEHIKIGLEFVVKYIHIPLQVIVPIFTLLLSYVRQFYNSYKNNI</sequence>
<reference evidence="10" key="1">
    <citation type="submission" date="2016-11" db="EMBL/GenBank/DDBJ databases">
        <authorList>
            <person name="Varghese N."/>
            <person name="Submissions S."/>
        </authorList>
    </citation>
    <scope>NUCLEOTIDE SEQUENCE [LARGE SCALE GENOMIC DNA]</scope>
    <source>
        <strain evidence="10">DSM 15518</strain>
    </source>
</reference>
<comment type="subcellular location">
    <subcellularLocation>
        <location evidence="1">Membrane</location>
        <topology evidence="1">Multi-pass membrane protein</topology>
    </subcellularLocation>
</comment>
<keyword evidence="4" id="KW-0309">Germination</keyword>
<keyword evidence="10" id="KW-1185">Reference proteome</keyword>
<keyword evidence="3" id="KW-0813">Transport</keyword>
<dbReference type="Pfam" id="PF03845">
    <property type="entry name" value="Spore_permease"/>
    <property type="match status" value="1"/>
</dbReference>
<dbReference type="EMBL" id="FRAE01000007">
    <property type="protein sequence ID" value="SHJ57577.1"/>
    <property type="molecule type" value="Genomic_DNA"/>
</dbReference>
<dbReference type="Proteomes" id="UP000242497">
    <property type="component" value="Unassembled WGS sequence"/>
</dbReference>
<dbReference type="PANTHER" id="PTHR34975:SF2">
    <property type="entry name" value="SPORE GERMINATION PROTEIN A2"/>
    <property type="match status" value="1"/>
</dbReference>
<accession>A0A1M6KFD2</accession>
<feature type="transmembrane region" description="Helical" evidence="8">
    <location>
        <begin position="215"/>
        <end position="240"/>
    </location>
</feature>
<dbReference type="RefSeq" id="WP_072886694.1">
    <property type="nucleotide sequence ID" value="NZ_FRAE01000007.1"/>
</dbReference>
<evidence type="ECO:0000256" key="7">
    <source>
        <dbReference type="ARBA" id="ARBA00023136"/>
    </source>
</evidence>
<dbReference type="GO" id="GO:0016020">
    <property type="term" value="C:membrane"/>
    <property type="evidence" value="ECO:0007669"/>
    <property type="project" value="UniProtKB-SubCell"/>
</dbReference>
<evidence type="ECO:0000256" key="4">
    <source>
        <dbReference type="ARBA" id="ARBA00022544"/>
    </source>
</evidence>
<feature type="transmembrane region" description="Helical" evidence="8">
    <location>
        <begin position="142"/>
        <end position="161"/>
    </location>
</feature>
<dbReference type="GO" id="GO:0009847">
    <property type="term" value="P:spore germination"/>
    <property type="evidence" value="ECO:0007669"/>
    <property type="project" value="InterPro"/>
</dbReference>
<dbReference type="PANTHER" id="PTHR34975">
    <property type="entry name" value="SPORE GERMINATION PROTEIN A2"/>
    <property type="match status" value="1"/>
</dbReference>
<name>A0A1M6KFD2_9FIRM</name>
<evidence type="ECO:0000256" key="2">
    <source>
        <dbReference type="ARBA" id="ARBA00007998"/>
    </source>
</evidence>
<evidence type="ECO:0000313" key="10">
    <source>
        <dbReference type="Proteomes" id="UP000242497"/>
    </source>
</evidence>
<keyword evidence="6 8" id="KW-1133">Transmembrane helix</keyword>
<proteinExistence type="inferred from homology"/>
<keyword evidence="7 8" id="KW-0472">Membrane</keyword>
<feature type="transmembrane region" description="Helical" evidence="8">
    <location>
        <begin position="336"/>
        <end position="356"/>
    </location>
</feature>
<gene>
    <name evidence="9" type="ORF">SAMN02744037_00356</name>
</gene>
<feature type="transmembrane region" description="Helical" evidence="8">
    <location>
        <begin position="72"/>
        <end position="93"/>
    </location>
</feature>
<feature type="transmembrane region" description="Helical" evidence="8">
    <location>
        <begin position="113"/>
        <end position="130"/>
    </location>
</feature>
<feature type="transmembrane region" description="Helical" evidence="8">
    <location>
        <begin position="35"/>
        <end position="60"/>
    </location>
</feature>
<dbReference type="STRING" id="1123349.SAMN02744037_00356"/>
<protein>
    <submittedName>
        <fullName evidence="9">Spore germination protein KB</fullName>
    </submittedName>
</protein>
<feature type="transmembrane region" description="Helical" evidence="8">
    <location>
        <begin position="304"/>
        <end position="324"/>
    </location>
</feature>
<evidence type="ECO:0000256" key="5">
    <source>
        <dbReference type="ARBA" id="ARBA00022692"/>
    </source>
</evidence>
<dbReference type="AlphaFoldDB" id="A0A1M6KFD2"/>
<comment type="similarity">
    <text evidence="2">Belongs to the amino acid-polyamine-organocation (APC) superfamily. Spore germination protein (SGP) (TC 2.A.3.9) family.</text>
</comment>
<evidence type="ECO:0000313" key="9">
    <source>
        <dbReference type="EMBL" id="SHJ57577.1"/>
    </source>
</evidence>